<reference evidence="2 3" key="1">
    <citation type="submission" date="2018-08" db="EMBL/GenBank/DDBJ databases">
        <title>Fibrisoma montanum sp. nov., isolated from Danxia mountain soil.</title>
        <authorList>
            <person name="Huang Y."/>
        </authorList>
    </citation>
    <scope>NUCLEOTIDE SEQUENCE [LARGE SCALE GENOMIC DNA]</scope>
    <source>
        <strain evidence="2 3">HYT19</strain>
    </source>
</reference>
<proteinExistence type="predicted"/>
<protein>
    <submittedName>
        <fullName evidence="2">Putative toxin-antitoxin system toxin component, PIN family</fullName>
    </submittedName>
</protein>
<accession>A0A418M312</accession>
<dbReference type="Gene3D" id="3.40.50.1010">
    <property type="entry name" value="5'-nuclease"/>
    <property type="match status" value="1"/>
</dbReference>
<keyword evidence="3" id="KW-1185">Reference proteome</keyword>
<comment type="caution">
    <text evidence="2">The sequence shown here is derived from an EMBL/GenBank/DDBJ whole genome shotgun (WGS) entry which is preliminary data.</text>
</comment>
<dbReference type="InterPro" id="IPR002850">
    <property type="entry name" value="PIN_toxin-like"/>
</dbReference>
<dbReference type="AlphaFoldDB" id="A0A418M312"/>
<dbReference type="OrthoDB" id="9802590at2"/>
<name>A0A418M312_9BACT</name>
<dbReference type="PANTHER" id="PTHR34610:SF3">
    <property type="entry name" value="SSL7007 PROTEIN"/>
    <property type="match status" value="1"/>
</dbReference>
<dbReference type="InterPro" id="IPR002716">
    <property type="entry name" value="PIN_dom"/>
</dbReference>
<gene>
    <name evidence="2" type="ORF">DYU11_23690</name>
</gene>
<evidence type="ECO:0000259" key="1">
    <source>
        <dbReference type="SMART" id="SM00670"/>
    </source>
</evidence>
<dbReference type="RefSeq" id="WP_119670351.1">
    <property type="nucleotide sequence ID" value="NZ_QXED01000007.1"/>
</dbReference>
<feature type="domain" description="PIN" evidence="1">
    <location>
        <begin position="1"/>
        <end position="112"/>
    </location>
</feature>
<sequence>MTVVLDTNVLLVSLPSRSPFHAIYRAIVDGRLTICVTNETLTEYEEQISTRLGIHRSEVQLREILNLPNVLLIDVYYNWQLIEADKDDNKFVDCAIAGSADYLVTNDRHYNILNNVDFPKVTVIKAEDFLKLLVENDE</sequence>
<evidence type="ECO:0000313" key="2">
    <source>
        <dbReference type="EMBL" id="RIV20066.1"/>
    </source>
</evidence>
<dbReference type="SUPFAM" id="SSF88723">
    <property type="entry name" value="PIN domain-like"/>
    <property type="match status" value="1"/>
</dbReference>
<dbReference type="Proteomes" id="UP000283523">
    <property type="component" value="Unassembled WGS sequence"/>
</dbReference>
<dbReference type="PANTHER" id="PTHR34610">
    <property type="entry name" value="SSL7007 PROTEIN"/>
    <property type="match status" value="1"/>
</dbReference>
<dbReference type="EMBL" id="QXED01000007">
    <property type="protein sequence ID" value="RIV20066.1"/>
    <property type="molecule type" value="Genomic_DNA"/>
</dbReference>
<dbReference type="NCBIfam" id="TIGR00305">
    <property type="entry name" value="putative toxin-antitoxin system toxin component, PIN family"/>
    <property type="match status" value="1"/>
</dbReference>
<dbReference type="Pfam" id="PF13470">
    <property type="entry name" value="PIN_3"/>
    <property type="match status" value="1"/>
</dbReference>
<dbReference type="SMART" id="SM00670">
    <property type="entry name" value="PINc"/>
    <property type="match status" value="1"/>
</dbReference>
<organism evidence="2 3">
    <name type="scientific">Fibrisoma montanum</name>
    <dbReference type="NCBI Taxonomy" id="2305895"/>
    <lineage>
        <taxon>Bacteria</taxon>
        <taxon>Pseudomonadati</taxon>
        <taxon>Bacteroidota</taxon>
        <taxon>Cytophagia</taxon>
        <taxon>Cytophagales</taxon>
        <taxon>Spirosomataceae</taxon>
        <taxon>Fibrisoma</taxon>
    </lineage>
</organism>
<dbReference type="InterPro" id="IPR029060">
    <property type="entry name" value="PIN-like_dom_sf"/>
</dbReference>
<evidence type="ECO:0000313" key="3">
    <source>
        <dbReference type="Proteomes" id="UP000283523"/>
    </source>
</evidence>